<dbReference type="EMBL" id="QNRR01000002">
    <property type="protein sequence ID" value="RBP45745.1"/>
    <property type="molecule type" value="Genomic_DNA"/>
</dbReference>
<keyword evidence="1" id="KW-0472">Membrane</keyword>
<protein>
    <submittedName>
        <fullName evidence="2">Uncharacterized protein</fullName>
    </submittedName>
</protein>
<evidence type="ECO:0000313" key="2">
    <source>
        <dbReference type="EMBL" id="RBP45745.1"/>
    </source>
</evidence>
<sequence>MALVLAPHVLATLGACIITQKFTWLYLIPLVFGFGPGAIVTQSLREGRHEDNWGTFERAKAPVMYWFGVVCWSVFYLLSLALVIVLAYQLELRGEIPMRG</sequence>
<dbReference type="RefSeq" id="WP_113957320.1">
    <property type="nucleotide sequence ID" value="NZ_QNRR01000002.1"/>
</dbReference>
<organism evidence="2 3">
    <name type="scientific">Roseimicrobium gellanilyticum</name>
    <dbReference type="NCBI Taxonomy" id="748857"/>
    <lineage>
        <taxon>Bacteria</taxon>
        <taxon>Pseudomonadati</taxon>
        <taxon>Verrucomicrobiota</taxon>
        <taxon>Verrucomicrobiia</taxon>
        <taxon>Verrucomicrobiales</taxon>
        <taxon>Verrucomicrobiaceae</taxon>
        <taxon>Roseimicrobium</taxon>
    </lineage>
</organism>
<feature type="transmembrane region" description="Helical" evidence="1">
    <location>
        <begin position="24"/>
        <end position="44"/>
    </location>
</feature>
<evidence type="ECO:0000313" key="3">
    <source>
        <dbReference type="Proteomes" id="UP000253426"/>
    </source>
</evidence>
<keyword evidence="1" id="KW-1133">Transmembrane helix</keyword>
<evidence type="ECO:0000256" key="1">
    <source>
        <dbReference type="SAM" id="Phobius"/>
    </source>
</evidence>
<dbReference type="AlphaFoldDB" id="A0A366HQ01"/>
<keyword evidence="1" id="KW-0812">Transmembrane</keyword>
<accession>A0A366HQ01</accession>
<reference evidence="2 3" key="1">
    <citation type="submission" date="2018-06" db="EMBL/GenBank/DDBJ databases">
        <title>Genomic Encyclopedia of Type Strains, Phase IV (KMG-IV): sequencing the most valuable type-strain genomes for metagenomic binning, comparative biology and taxonomic classification.</title>
        <authorList>
            <person name="Goeker M."/>
        </authorList>
    </citation>
    <scope>NUCLEOTIDE SEQUENCE [LARGE SCALE GENOMIC DNA]</scope>
    <source>
        <strain evidence="2 3">DSM 25532</strain>
    </source>
</reference>
<keyword evidence="3" id="KW-1185">Reference proteome</keyword>
<name>A0A366HQ01_9BACT</name>
<dbReference type="Proteomes" id="UP000253426">
    <property type="component" value="Unassembled WGS sequence"/>
</dbReference>
<feature type="transmembrane region" description="Helical" evidence="1">
    <location>
        <begin position="65"/>
        <end position="90"/>
    </location>
</feature>
<proteinExistence type="predicted"/>
<gene>
    <name evidence="2" type="ORF">DES53_102127</name>
</gene>
<comment type="caution">
    <text evidence="2">The sequence shown here is derived from an EMBL/GenBank/DDBJ whole genome shotgun (WGS) entry which is preliminary data.</text>
</comment>